<organism evidence="4 5">
    <name type="scientific">Caenorhabditis briggsae</name>
    <dbReference type="NCBI Taxonomy" id="6238"/>
    <lineage>
        <taxon>Eukaryota</taxon>
        <taxon>Metazoa</taxon>
        <taxon>Ecdysozoa</taxon>
        <taxon>Nematoda</taxon>
        <taxon>Chromadorea</taxon>
        <taxon>Rhabditida</taxon>
        <taxon>Rhabditina</taxon>
        <taxon>Rhabditomorpha</taxon>
        <taxon>Rhabditoidea</taxon>
        <taxon>Rhabditidae</taxon>
        <taxon>Peloderinae</taxon>
        <taxon>Caenorhabditis</taxon>
    </lineage>
</organism>
<reference evidence="4 5" key="1">
    <citation type="journal article" date="2003" name="PLoS Biol.">
        <title>The genome sequence of Caenorhabditis briggsae: a platform for comparative genomics.</title>
        <authorList>
            <person name="Stein L.D."/>
            <person name="Bao Z."/>
            <person name="Blasiar D."/>
            <person name="Blumenthal T."/>
            <person name="Brent M.R."/>
            <person name="Chen N."/>
            <person name="Chinwalla A."/>
            <person name="Clarke L."/>
            <person name="Clee C."/>
            <person name="Coghlan A."/>
            <person name="Coulson A."/>
            <person name="D'Eustachio P."/>
            <person name="Fitch D.H."/>
            <person name="Fulton L.A."/>
            <person name="Fulton R.E."/>
            <person name="Griffiths-Jones S."/>
            <person name="Harris T.W."/>
            <person name="Hillier L.W."/>
            <person name="Kamath R."/>
            <person name="Kuwabara P.E."/>
            <person name="Mardis E.R."/>
            <person name="Marra M.A."/>
            <person name="Miner T.L."/>
            <person name="Minx P."/>
            <person name="Mullikin J.C."/>
            <person name="Plumb R.W."/>
            <person name="Rogers J."/>
            <person name="Schein J.E."/>
            <person name="Sohrmann M."/>
            <person name="Spieth J."/>
            <person name="Stajich J.E."/>
            <person name="Wei C."/>
            <person name="Willey D."/>
            <person name="Wilson R.K."/>
            <person name="Durbin R."/>
            <person name="Waterston R.H."/>
        </authorList>
    </citation>
    <scope>NUCLEOTIDE SEQUENCE [LARGE SCALE GENOMIC DNA]</scope>
    <source>
        <strain evidence="4 5">AF16</strain>
    </source>
</reference>
<dbReference type="Proteomes" id="UP000008549">
    <property type="component" value="Unassembled WGS sequence"/>
</dbReference>
<evidence type="ECO:0000256" key="2">
    <source>
        <dbReference type="ARBA" id="ARBA00023002"/>
    </source>
</evidence>
<dbReference type="PANTHER" id="PTHR43656:SF5">
    <property type="entry name" value="NADH:FLAVIN OXIDOREDUCTASE_NADH OXIDASE N-TERMINAL DOMAIN-CONTAINING PROTEIN"/>
    <property type="match status" value="1"/>
</dbReference>
<dbReference type="GO" id="GO:0016491">
    <property type="term" value="F:oxidoreductase activity"/>
    <property type="evidence" value="ECO:0007669"/>
    <property type="project" value="UniProtKB-KW"/>
</dbReference>
<dbReference type="PANTHER" id="PTHR43656">
    <property type="entry name" value="BINDING OXIDOREDUCTASE, PUTATIVE (AFU_ORTHOLOGUE AFUA_2G08260)-RELATED"/>
    <property type="match status" value="1"/>
</dbReference>
<name>A8XY46_CAEBR</name>
<evidence type="ECO:0000313" key="5">
    <source>
        <dbReference type="Proteomes" id="UP000008549"/>
    </source>
</evidence>
<accession>A8XY46</accession>
<dbReference type="SUPFAM" id="SSF51395">
    <property type="entry name" value="FMN-linked oxidoreductases"/>
    <property type="match status" value="1"/>
</dbReference>
<dbReference type="KEGG" id="cbr:CBG_20578"/>
<dbReference type="AlphaFoldDB" id="A8XY46"/>
<dbReference type="EMBL" id="HE601305">
    <property type="protein sequence ID" value="CAP37563.2"/>
    <property type="molecule type" value="Genomic_DNA"/>
</dbReference>
<evidence type="ECO:0000313" key="4">
    <source>
        <dbReference type="EMBL" id="CAP37563.2"/>
    </source>
</evidence>
<dbReference type="InParanoid" id="A8XY46"/>
<keyword evidence="5" id="KW-1185">Reference proteome</keyword>
<proteinExistence type="predicted"/>
<dbReference type="eggNOG" id="KOG0134">
    <property type="taxonomic scope" value="Eukaryota"/>
</dbReference>
<evidence type="ECO:0000256" key="1">
    <source>
        <dbReference type="ARBA" id="ARBA00022630"/>
    </source>
</evidence>
<dbReference type="Gene3D" id="3.20.20.70">
    <property type="entry name" value="Aldolase class I"/>
    <property type="match status" value="2"/>
</dbReference>
<gene>
    <name evidence="4 6" type="ORF">CBG20578</name>
    <name evidence="4" type="ORF">CBG_20578</name>
</gene>
<protein>
    <submittedName>
        <fullName evidence="4">Protein CBG20578</fullName>
    </submittedName>
</protein>
<dbReference type="GO" id="GO:0010181">
    <property type="term" value="F:FMN binding"/>
    <property type="evidence" value="ECO:0007669"/>
    <property type="project" value="InterPro"/>
</dbReference>
<evidence type="ECO:0000313" key="6">
    <source>
        <dbReference type="WormBase" id="CBG20578"/>
    </source>
</evidence>
<dbReference type="FunCoup" id="A8XY46">
    <property type="interactions" value="8"/>
</dbReference>
<sequence length="386" mass="43694">MPYSRIAASAVDTAVLGEPLTFRHGKQAKNRIMKSPLSEKLYQWNAHSEDQRGIPTEEIINLYSHWGHGGYGIILTGNLGVDPNYVGEAGQGLVTVENTNEESQKQLRRLAEAMRLVEDWRLLRLIMLEDWLSLTIPIRWSPLEFSIEEIEEKMFKRFAHAASVLYEAGFDGMELHSAHGMVFNQFLLPKNQRADDYGGSIENRIRLLVNTYKAVREVVPASTGFLVGVKLNSRDFQECGIPREDIVRVCELIEDAGFDFVELTGGAMETVVKEAQQRESTIARENFFLDFVQFTSKIFQKTVVYITGRWQTANAMVESVKMGLTQGVGLGRWSCAEPDFPKKLLAGDIHSCPDYKFALSEFGTMKLAAHWQMKQLAQKNYAIDSR</sequence>
<dbReference type="InterPro" id="IPR001155">
    <property type="entry name" value="OxRdtase_FMN_N"/>
</dbReference>
<dbReference type="InterPro" id="IPR013785">
    <property type="entry name" value="Aldolase_TIM"/>
</dbReference>
<keyword evidence="1" id="KW-0285">Flavoprotein</keyword>
<reference evidence="4 5" key="2">
    <citation type="journal article" date="2011" name="PLoS Genet.">
        <title>Caenorhabditis briggsae recombinant inbred line genotypes reveal inter-strain incompatibility and the evolution of recombination.</title>
        <authorList>
            <person name="Ross J.A."/>
            <person name="Koboldt D.C."/>
            <person name="Staisch J.E."/>
            <person name="Chamberlin H.M."/>
            <person name="Gupta B.P."/>
            <person name="Miller R.D."/>
            <person name="Baird S.E."/>
            <person name="Haag E.S."/>
        </authorList>
    </citation>
    <scope>NUCLEOTIDE SEQUENCE [LARGE SCALE GENOMIC DNA]</scope>
    <source>
        <strain evidence="4 5">AF16</strain>
    </source>
</reference>
<dbReference type="HOGENOM" id="CLU_012153_6_3_1"/>
<evidence type="ECO:0000259" key="3">
    <source>
        <dbReference type="Pfam" id="PF00724"/>
    </source>
</evidence>
<dbReference type="CTD" id="8577585"/>
<dbReference type="OMA" id="INLYSHW"/>
<dbReference type="GeneID" id="8577585"/>
<keyword evidence="2" id="KW-0560">Oxidoreductase</keyword>
<dbReference type="STRING" id="6238.A8XY46"/>
<dbReference type="RefSeq" id="XP_045097084.1">
    <property type="nucleotide sequence ID" value="XM_045236690.1"/>
</dbReference>
<dbReference type="Pfam" id="PF00724">
    <property type="entry name" value="Oxidored_FMN"/>
    <property type="match status" value="1"/>
</dbReference>
<feature type="domain" description="NADH:flavin oxidoreductase/NADH oxidase N-terminal" evidence="3">
    <location>
        <begin position="144"/>
        <end position="344"/>
    </location>
</feature>
<dbReference type="WormBase" id="CBG20578">
    <property type="protein sequence ID" value="CBP49046"/>
    <property type="gene ID" value="WBGene00039534"/>
</dbReference>
<dbReference type="InterPro" id="IPR051799">
    <property type="entry name" value="NADH_flavin_oxidoreductase"/>
</dbReference>